<organism evidence="11 12">
    <name type="scientific">Actinocrinis puniceicyclus</name>
    <dbReference type="NCBI Taxonomy" id="977794"/>
    <lineage>
        <taxon>Bacteria</taxon>
        <taxon>Bacillati</taxon>
        <taxon>Actinomycetota</taxon>
        <taxon>Actinomycetes</taxon>
        <taxon>Catenulisporales</taxon>
        <taxon>Actinospicaceae</taxon>
        <taxon>Actinocrinis</taxon>
    </lineage>
</organism>
<dbReference type="InterPro" id="IPR011712">
    <property type="entry name" value="Sig_transdc_His_kin_sub3_dim/P"/>
</dbReference>
<keyword evidence="8" id="KW-0902">Two-component regulatory system</keyword>
<dbReference type="GO" id="GO:0005524">
    <property type="term" value="F:ATP binding"/>
    <property type="evidence" value="ECO:0007669"/>
    <property type="project" value="UniProtKB-KW"/>
</dbReference>
<dbReference type="EMBL" id="JAGSXH010000021">
    <property type="protein sequence ID" value="MBS2963162.1"/>
    <property type="molecule type" value="Genomic_DNA"/>
</dbReference>
<comment type="caution">
    <text evidence="11">The sequence shown here is derived from an EMBL/GenBank/DDBJ whole genome shotgun (WGS) entry which is preliminary data.</text>
</comment>
<dbReference type="InterPro" id="IPR050482">
    <property type="entry name" value="Sensor_HK_TwoCompSys"/>
</dbReference>
<dbReference type="AlphaFoldDB" id="A0A8J7WN23"/>
<evidence type="ECO:0000256" key="3">
    <source>
        <dbReference type="ARBA" id="ARBA00022553"/>
    </source>
</evidence>
<dbReference type="GO" id="GO:0000155">
    <property type="term" value="F:phosphorelay sensor kinase activity"/>
    <property type="evidence" value="ECO:0007669"/>
    <property type="project" value="InterPro"/>
</dbReference>
<keyword evidence="3" id="KW-0597">Phosphoprotein</keyword>
<proteinExistence type="predicted"/>
<evidence type="ECO:0000256" key="7">
    <source>
        <dbReference type="ARBA" id="ARBA00022840"/>
    </source>
</evidence>
<evidence type="ECO:0000259" key="9">
    <source>
        <dbReference type="Pfam" id="PF02518"/>
    </source>
</evidence>
<evidence type="ECO:0000259" key="10">
    <source>
        <dbReference type="Pfam" id="PF07730"/>
    </source>
</evidence>
<dbReference type="Gene3D" id="1.20.5.1930">
    <property type="match status" value="1"/>
</dbReference>
<keyword evidence="12" id="KW-1185">Reference proteome</keyword>
<dbReference type="PANTHER" id="PTHR24421">
    <property type="entry name" value="NITRATE/NITRITE SENSOR PROTEIN NARX-RELATED"/>
    <property type="match status" value="1"/>
</dbReference>
<evidence type="ECO:0000256" key="8">
    <source>
        <dbReference type="ARBA" id="ARBA00023012"/>
    </source>
</evidence>
<dbReference type="InterPro" id="IPR036890">
    <property type="entry name" value="HATPase_C_sf"/>
</dbReference>
<dbReference type="EC" id="2.7.13.3" evidence="2"/>
<dbReference type="SUPFAM" id="SSF55874">
    <property type="entry name" value="ATPase domain of HSP90 chaperone/DNA topoisomerase II/histidine kinase"/>
    <property type="match status" value="1"/>
</dbReference>
<reference evidence="11" key="1">
    <citation type="submission" date="2021-04" db="EMBL/GenBank/DDBJ databases">
        <title>Genome based classification of Actinospica acidithermotolerans sp. nov., an actinobacterium isolated from an Indonesian hot spring.</title>
        <authorList>
            <person name="Kusuma A.B."/>
            <person name="Putra K.E."/>
            <person name="Nafisah S."/>
            <person name="Loh J."/>
            <person name="Nouioui I."/>
            <person name="Goodfellow M."/>
        </authorList>
    </citation>
    <scope>NUCLEOTIDE SEQUENCE</scope>
    <source>
        <strain evidence="11">DSM 45618</strain>
    </source>
</reference>
<name>A0A8J7WN23_9ACTN</name>
<dbReference type="Proteomes" id="UP000677913">
    <property type="component" value="Unassembled WGS sequence"/>
</dbReference>
<feature type="domain" description="Histidine kinase/HSP90-like ATPase" evidence="9">
    <location>
        <begin position="335"/>
        <end position="423"/>
    </location>
</feature>
<keyword evidence="6" id="KW-0418">Kinase</keyword>
<evidence type="ECO:0000313" key="11">
    <source>
        <dbReference type="EMBL" id="MBS2963162.1"/>
    </source>
</evidence>
<keyword evidence="7" id="KW-0067">ATP-binding</keyword>
<keyword evidence="5" id="KW-0547">Nucleotide-binding</keyword>
<feature type="domain" description="Signal transduction histidine kinase subgroup 3 dimerisation and phosphoacceptor" evidence="10">
    <location>
        <begin position="219"/>
        <end position="283"/>
    </location>
</feature>
<comment type="catalytic activity">
    <reaction evidence="1">
        <text>ATP + protein L-histidine = ADP + protein N-phospho-L-histidine.</text>
        <dbReference type="EC" id="2.7.13.3"/>
    </reaction>
</comment>
<dbReference type="RefSeq" id="WP_211466591.1">
    <property type="nucleotide sequence ID" value="NZ_JAGSXH010000021.1"/>
</dbReference>
<dbReference type="Gene3D" id="3.30.565.10">
    <property type="entry name" value="Histidine kinase-like ATPase, C-terminal domain"/>
    <property type="match status" value="1"/>
</dbReference>
<evidence type="ECO:0000256" key="6">
    <source>
        <dbReference type="ARBA" id="ARBA00022777"/>
    </source>
</evidence>
<dbReference type="InterPro" id="IPR003594">
    <property type="entry name" value="HATPase_dom"/>
</dbReference>
<evidence type="ECO:0000256" key="1">
    <source>
        <dbReference type="ARBA" id="ARBA00000085"/>
    </source>
</evidence>
<protein>
    <recommendedName>
        <fullName evidence="2">histidine kinase</fullName>
        <ecNumber evidence="2">2.7.13.3</ecNumber>
    </recommendedName>
</protein>
<dbReference type="CDD" id="cd16917">
    <property type="entry name" value="HATPase_UhpB-NarQ-NarX-like"/>
    <property type="match status" value="1"/>
</dbReference>
<dbReference type="GO" id="GO:0016020">
    <property type="term" value="C:membrane"/>
    <property type="evidence" value="ECO:0007669"/>
    <property type="project" value="InterPro"/>
</dbReference>
<evidence type="ECO:0000256" key="4">
    <source>
        <dbReference type="ARBA" id="ARBA00022679"/>
    </source>
</evidence>
<sequence length="425" mass="44609">MTTADFTRIAGGLRQRAAAALRPSRPLPDPTTRAWVFDAVLATVLTVMALAAVARQGHGVAVAVVPGPGGDLYQVRQETGLAVSTLLLSVAGTTPLVLRRRYPTTVFWLVLLATIEITDAPTVLFASSVIAAYSAVAYSPYRAPAIASLMIVALIVATRSGSAIPQIPNRLSPFVVLVPIAYAGNSIRRWRAQAASTLARMRALELGQQEATREAVESERARIARELHDVVTHNVSVMVVQAGAARKVMDRSPAQATQALLAVEASGRTAMVELRQVMGLLTSAAEEPQDACPDAPQPDLEQLETLVARVRATGVPVTLAFTGAPRALPPGVGLAAYRVVQEALTNTVKHAAGASAAVTVAYGEQELRVEIADTGGVPGESAATGNRRGLLGLRERLAVYGGTLHAAHRPTGGYRVSAVIPLEES</sequence>
<evidence type="ECO:0000256" key="2">
    <source>
        <dbReference type="ARBA" id="ARBA00012438"/>
    </source>
</evidence>
<dbReference type="GO" id="GO:0046983">
    <property type="term" value="F:protein dimerization activity"/>
    <property type="evidence" value="ECO:0007669"/>
    <property type="project" value="InterPro"/>
</dbReference>
<evidence type="ECO:0000256" key="5">
    <source>
        <dbReference type="ARBA" id="ARBA00022741"/>
    </source>
</evidence>
<accession>A0A8J7WN23</accession>
<dbReference type="Pfam" id="PF07730">
    <property type="entry name" value="HisKA_3"/>
    <property type="match status" value="1"/>
</dbReference>
<dbReference type="PANTHER" id="PTHR24421:SF10">
    <property type="entry name" value="NITRATE_NITRITE SENSOR PROTEIN NARQ"/>
    <property type="match status" value="1"/>
</dbReference>
<gene>
    <name evidence="11" type="ORF">KGA66_08905</name>
</gene>
<evidence type="ECO:0000313" key="12">
    <source>
        <dbReference type="Proteomes" id="UP000677913"/>
    </source>
</evidence>
<dbReference type="Pfam" id="PF02518">
    <property type="entry name" value="HATPase_c"/>
    <property type="match status" value="1"/>
</dbReference>
<keyword evidence="4" id="KW-0808">Transferase</keyword>